<accession>A0A6J7L6H5</accession>
<proteinExistence type="predicted"/>
<organism evidence="2">
    <name type="scientific">freshwater metagenome</name>
    <dbReference type="NCBI Taxonomy" id="449393"/>
    <lineage>
        <taxon>unclassified sequences</taxon>
        <taxon>metagenomes</taxon>
        <taxon>ecological metagenomes</taxon>
    </lineage>
</organism>
<sequence>MGHRIASLGTLEADLKSCGRRWGRRFGSVAFMAPKISTEKLFRRLQKVVAAVDLPGVPAGTFGKVWFVSGVTWIRYHVAFDNGAEIANVDGAEITDRKVWLAAQAVRDQEALERERAERRENARAEALANLATGPAAH</sequence>
<evidence type="ECO:0000313" key="2">
    <source>
        <dbReference type="EMBL" id="CAB4963641.1"/>
    </source>
</evidence>
<dbReference type="AlphaFoldDB" id="A0A6J7L6H5"/>
<evidence type="ECO:0000313" key="1">
    <source>
        <dbReference type="EMBL" id="CAB4622379.1"/>
    </source>
</evidence>
<protein>
    <submittedName>
        <fullName evidence="2">Unannotated protein</fullName>
    </submittedName>
</protein>
<name>A0A6J7L6H5_9ZZZZ</name>
<reference evidence="2" key="1">
    <citation type="submission" date="2020-05" db="EMBL/GenBank/DDBJ databases">
        <authorList>
            <person name="Chiriac C."/>
            <person name="Salcher M."/>
            <person name="Ghai R."/>
            <person name="Kavagutti S V."/>
        </authorList>
    </citation>
    <scope>NUCLEOTIDE SEQUENCE</scope>
</reference>
<dbReference type="EMBL" id="CAEZVC010000046">
    <property type="protein sequence ID" value="CAB4622379.1"/>
    <property type="molecule type" value="Genomic_DNA"/>
</dbReference>
<gene>
    <name evidence="1" type="ORF">UFOPK1906_00884</name>
    <name evidence="2" type="ORF">UFOPK3785_01673</name>
</gene>
<dbReference type="EMBL" id="CAFBNJ010000114">
    <property type="protein sequence ID" value="CAB4963641.1"/>
    <property type="molecule type" value="Genomic_DNA"/>
</dbReference>